<gene>
    <name evidence="2" type="ORF">O6P43_024554</name>
</gene>
<evidence type="ECO:0000313" key="2">
    <source>
        <dbReference type="EMBL" id="KAJ7952761.1"/>
    </source>
</evidence>
<sequence length="1218" mass="136568">MEKRLRSSLQTSAQEFLSIATKQNLKSSKPSLKTIIHSIKSSSDLSSSLPLNLYDSISNSIRSLRSLPDQNPTNPNLNKSPRTPPTKRLRRSARHSKTRVETNPERNGPNLEEEKQKLLRNLEVLAHIAYLCVTHPQNAFPPSALLPAVQSLHNNLILFESDSLLSSGVAILCEEWWKENLPGRESLISQSLPFLLSRSLTLKKKVDVHRICVLREAFNLFDFEDESIEDLKLLLIRCLISPLYLKTEDGRRFLAFLFGLSNQLVKDMVAMIRSQIPYGRKSVLEAYGDVLFRAWKAAEEDWKCEIENGFLQDLIEGAIHASSPAFAASIRKVLGAFINQRTTTGVEKLLFRLAEPVMFRSLQVANSNVRHNALHLLLDMFPFEDPDAKKEVKDNLLDNQFFLLERLLTDDCPDVRVVAVEGACRILHLFWEIIPSPTITKIITKVFDDMSRDSCNEVRLSTLNGIMYLLGNPLSHEVLKVLLPRLGHLMLDNCLSVRMSVADLLLLVKDIQNFQFNKVVGLDILLSALASDEPPIAQKITRLLIPSYFPAKVSIKEACNRCVTLIKRSPVAGARFCEFAILEGASFKHLMELVSIIISVILSPDKLDASQIEGFLLAATHLCNTLASEPWHKNALKELFSGEKVKRLIVAASSGRAQSSLFNIVSIISPADLAGLLEECMDVVTNCSGLPEKVDGQAEVRSAHKLLLSSGGFDDMFEALVVLLQKTAYRCHNKFGIDMPKCSVSSTKRKKFKSAGKISTKWKRINGKQSPSFERDYAIAVGIAWQIKDLLHHQDTRKSILGSQTLELSYFALKIISEASVVQCMQCEYMDTYPVLAYTSLALQMTLHNVNISSANSKDMKKENRTDTSTSLLEKTLLDQAMDHMVNCTRELLGAGLIYTEPRAILCKLKMLTAVLKFMVDAMAVCFASHNHGLLNFTSGCIQHIISSLGRVYSDQIQYKEEDLKDAVLCLKSFFTYAAKLLNLFLGDSTESSTQPPEVFNLANVLLDLITSVESYLGSGPAERLVAAAKPWLPDLILALGSENILRHTHGMASDLTASDCIKLHFPKWPMVLAKTENSEISEVGAEEDENISELEKFPAFTRLVELLIIPLKGSPSIMDAVGVIFLTCSVVGLERKDYGLVLGLLHFVRFKLFREEDRDWGDMMLASLQEIYPKIEREIEETSNADEQEKLHDARELLEPIWMYHLYDTGRIPMTEE</sequence>
<dbReference type="EMBL" id="JARAOO010000010">
    <property type="protein sequence ID" value="KAJ7952761.1"/>
    <property type="molecule type" value="Genomic_DNA"/>
</dbReference>
<feature type="compositionally biased region" description="Polar residues" evidence="1">
    <location>
        <begin position="68"/>
        <end position="81"/>
    </location>
</feature>
<evidence type="ECO:0000256" key="1">
    <source>
        <dbReference type="SAM" id="MobiDB-lite"/>
    </source>
</evidence>
<dbReference type="InterPro" id="IPR024741">
    <property type="entry name" value="Condensin2_G2"/>
</dbReference>
<evidence type="ECO:0000313" key="3">
    <source>
        <dbReference type="Proteomes" id="UP001163823"/>
    </source>
</evidence>
<dbReference type="InterPro" id="IPR011989">
    <property type="entry name" value="ARM-like"/>
</dbReference>
<dbReference type="SUPFAM" id="SSF48371">
    <property type="entry name" value="ARM repeat"/>
    <property type="match status" value="1"/>
</dbReference>
<dbReference type="Gene3D" id="1.25.10.10">
    <property type="entry name" value="Leucine-rich Repeat Variant"/>
    <property type="match status" value="1"/>
</dbReference>
<feature type="region of interest" description="Disordered" evidence="1">
    <location>
        <begin position="64"/>
        <end position="112"/>
    </location>
</feature>
<dbReference type="Proteomes" id="UP001163823">
    <property type="component" value="Chromosome 10"/>
</dbReference>
<reference evidence="2" key="1">
    <citation type="journal article" date="2023" name="Science">
        <title>Elucidation of the pathway for biosynthesis of saponin adjuvants from the soapbark tree.</title>
        <authorList>
            <person name="Reed J."/>
            <person name="Orme A."/>
            <person name="El-Demerdash A."/>
            <person name="Owen C."/>
            <person name="Martin L.B.B."/>
            <person name="Misra R.C."/>
            <person name="Kikuchi S."/>
            <person name="Rejzek M."/>
            <person name="Martin A.C."/>
            <person name="Harkess A."/>
            <person name="Leebens-Mack J."/>
            <person name="Louveau T."/>
            <person name="Stephenson M.J."/>
            <person name="Osbourn A."/>
        </authorList>
    </citation>
    <scope>NUCLEOTIDE SEQUENCE</scope>
    <source>
        <strain evidence="2">S10</strain>
    </source>
</reference>
<dbReference type="Pfam" id="PF12422">
    <property type="entry name" value="Condensin2nSMC"/>
    <property type="match status" value="1"/>
</dbReference>
<dbReference type="GO" id="GO:0000070">
    <property type="term" value="P:mitotic sister chromatid segregation"/>
    <property type="evidence" value="ECO:0007669"/>
    <property type="project" value="TreeGrafter"/>
</dbReference>
<dbReference type="KEGG" id="qsa:O6P43_024554"/>
<dbReference type="AlphaFoldDB" id="A0AAD7L704"/>
<accession>A0AAD7L704</accession>
<organism evidence="2 3">
    <name type="scientific">Quillaja saponaria</name>
    <name type="common">Soap bark tree</name>
    <dbReference type="NCBI Taxonomy" id="32244"/>
    <lineage>
        <taxon>Eukaryota</taxon>
        <taxon>Viridiplantae</taxon>
        <taxon>Streptophyta</taxon>
        <taxon>Embryophyta</taxon>
        <taxon>Tracheophyta</taxon>
        <taxon>Spermatophyta</taxon>
        <taxon>Magnoliopsida</taxon>
        <taxon>eudicotyledons</taxon>
        <taxon>Gunneridae</taxon>
        <taxon>Pentapetalae</taxon>
        <taxon>rosids</taxon>
        <taxon>fabids</taxon>
        <taxon>Fabales</taxon>
        <taxon>Quillajaceae</taxon>
        <taxon>Quillaja</taxon>
    </lineage>
</organism>
<dbReference type="PANTHER" id="PTHR16199:SF4">
    <property type="entry name" value="CONDENSIN-2 COMPLEX SUBUNIT G2"/>
    <property type="match status" value="1"/>
</dbReference>
<dbReference type="InterPro" id="IPR016024">
    <property type="entry name" value="ARM-type_fold"/>
</dbReference>
<feature type="compositionally biased region" description="Basic residues" evidence="1">
    <location>
        <begin position="85"/>
        <end position="97"/>
    </location>
</feature>
<dbReference type="PANTHER" id="PTHR16199">
    <property type="entry name" value="CONDENSIN-2 COMPLEX SUBUNIT G2"/>
    <property type="match status" value="1"/>
</dbReference>
<proteinExistence type="predicted"/>
<comment type="caution">
    <text evidence="2">The sequence shown here is derived from an EMBL/GenBank/DDBJ whole genome shotgun (WGS) entry which is preliminary data.</text>
</comment>
<dbReference type="GO" id="GO:0000796">
    <property type="term" value="C:condensin complex"/>
    <property type="evidence" value="ECO:0007669"/>
    <property type="project" value="TreeGrafter"/>
</dbReference>
<protein>
    <submittedName>
        <fullName evidence="2">Condensin-2 complex subunit G2</fullName>
    </submittedName>
</protein>
<name>A0AAD7L704_QUISA</name>
<dbReference type="GO" id="GO:0005634">
    <property type="term" value="C:nucleus"/>
    <property type="evidence" value="ECO:0007669"/>
    <property type="project" value="InterPro"/>
</dbReference>
<keyword evidence="3" id="KW-1185">Reference proteome</keyword>